<dbReference type="InterPro" id="IPR050360">
    <property type="entry name" value="MFS_Sugar_Transporters"/>
</dbReference>
<protein>
    <recommendedName>
        <fullName evidence="7">Major facilitator superfamily (MFS) profile domain-containing protein</fullName>
    </recommendedName>
</protein>
<feature type="transmembrane region" description="Helical" evidence="6">
    <location>
        <begin position="333"/>
        <end position="355"/>
    </location>
</feature>
<accession>A0A1L3ZXZ7</accession>
<keyword evidence="4 6" id="KW-1133">Transmembrane helix</keyword>
<evidence type="ECO:0000313" key="8">
    <source>
        <dbReference type="EMBL" id="API60504.1"/>
    </source>
</evidence>
<dbReference type="KEGG" id="sphj:BSL82_15435"/>
<reference evidence="9" key="1">
    <citation type="submission" date="2016-11" db="EMBL/GenBank/DDBJ databases">
        <title>Complete Genome Sequence of alachlor-degrading Sphingomonas sp. strain JJ-A5.</title>
        <authorList>
            <person name="Lee H."/>
            <person name="Ka J.-O."/>
        </authorList>
    </citation>
    <scope>NUCLEOTIDE SEQUENCE [LARGE SCALE GENOMIC DNA]</scope>
    <source>
        <strain evidence="9">JJ-A5</strain>
    </source>
</reference>
<feature type="transmembrane region" description="Helical" evidence="6">
    <location>
        <begin position="279"/>
        <end position="299"/>
    </location>
</feature>
<name>A0A1L3ZXZ7_9SPHN</name>
<comment type="similarity">
    <text evidence="2">Belongs to the major facilitator superfamily. Sugar transporter (TC 2.A.1.1) family.</text>
</comment>
<proteinExistence type="inferred from homology"/>
<feature type="transmembrane region" description="Helical" evidence="6">
    <location>
        <begin position="77"/>
        <end position="96"/>
    </location>
</feature>
<dbReference type="InterPro" id="IPR005828">
    <property type="entry name" value="MFS_sugar_transport-like"/>
</dbReference>
<sequence length="431" mass="45635">MAPGRYLLKWTLFVRFALFWDFFDLSMAGVLLGLWLHSGASSAGLNAAFISVTALGMLVGNIAAAAFVDRVGRKTTLLWALSLVAVSSLLSAILPFSMAALIALRFVCGLGMGSMPVPATLLLVEVTPATARASWTFWSSLVGQAGLFASAVAAYLLLPTYSWRWMFAIPGISCLLLLILSRAMPESPRWLAGKGRDAEADAIVTKFEGDKRGVISSDRQTVLAPPAIVDDSNPPRFKYAKRLVVACLILIAANAGTYLFMQWLPTILLAAQIDLSNSLIYNLVIVSGTLLAGIAGGLIGDRVGRRKMIIISSILGFCSAASFISLINYSSALGMGAGFFLLAILTYLGTVGFLYTSEIFPTRIRGACLGVATSTFRVCNVVLPLVVVALTPIGIGYAVTGTIAVLLVAVAFAASTIRIETAGIPLDTHAR</sequence>
<feature type="transmembrane region" description="Helical" evidence="6">
    <location>
        <begin position="136"/>
        <end position="157"/>
    </location>
</feature>
<dbReference type="InterPro" id="IPR005829">
    <property type="entry name" value="Sugar_transporter_CS"/>
</dbReference>
<evidence type="ECO:0000256" key="2">
    <source>
        <dbReference type="ARBA" id="ARBA00010992"/>
    </source>
</evidence>
<dbReference type="PANTHER" id="PTHR48022:SF2">
    <property type="entry name" value="PLASTIDIC GLUCOSE TRANSPORTER 4"/>
    <property type="match status" value="1"/>
</dbReference>
<dbReference type="EMBL" id="CP018221">
    <property type="protein sequence ID" value="API60504.1"/>
    <property type="molecule type" value="Genomic_DNA"/>
</dbReference>
<evidence type="ECO:0000259" key="7">
    <source>
        <dbReference type="PROSITE" id="PS50850"/>
    </source>
</evidence>
<dbReference type="Pfam" id="PF00083">
    <property type="entry name" value="Sugar_tr"/>
    <property type="match status" value="1"/>
</dbReference>
<evidence type="ECO:0000256" key="6">
    <source>
        <dbReference type="SAM" id="Phobius"/>
    </source>
</evidence>
<feature type="domain" description="Major facilitator superfamily (MFS) profile" evidence="7">
    <location>
        <begin position="10"/>
        <end position="422"/>
    </location>
</feature>
<feature type="transmembrane region" description="Helical" evidence="6">
    <location>
        <begin position="163"/>
        <end position="180"/>
    </location>
</feature>
<dbReference type="AlphaFoldDB" id="A0A1L3ZXZ7"/>
<dbReference type="GO" id="GO:0016020">
    <property type="term" value="C:membrane"/>
    <property type="evidence" value="ECO:0007669"/>
    <property type="project" value="UniProtKB-SubCell"/>
</dbReference>
<dbReference type="InterPro" id="IPR020846">
    <property type="entry name" value="MFS_dom"/>
</dbReference>
<dbReference type="SUPFAM" id="SSF103473">
    <property type="entry name" value="MFS general substrate transporter"/>
    <property type="match status" value="1"/>
</dbReference>
<dbReference type="Gene3D" id="1.20.1250.20">
    <property type="entry name" value="MFS general substrate transporter like domains"/>
    <property type="match status" value="1"/>
</dbReference>
<evidence type="ECO:0000256" key="5">
    <source>
        <dbReference type="ARBA" id="ARBA00023136"/>
    </source>
</evidence>
<dbReference type="PROSITE" id="PS00217">
    <property type="entry name" value="SUGAR_TRANSPORT_2"/>
    <property type="match status" value="1"/>
</dbReference>
<feature type="transmembrane region" description="Helical" evidence="6">
    <location>
        <begin position="243"/>
        <end position="264"/>
    </location>
</feature>
<dbReference type="PROSITE" id="PS50850">
    <property type="entry name" value="MFS"/>
    <property type="match status" value="1"/>
</dbReference>
<feature type="transmembrane region" description="Helical" evidence="6">
    <location>
        <begin position="308"/>
        <end position="327"/>
    </location>
</feature>
<evidence type="ECO:0000256" key="1">
    <source>
        <dbReference type="ARBA" id="ARBA00004141"/>
    </source>
</evidence>
<feature type="transmembrane region" description="Helical" evidence="6">
    <location>
        <begin position="395"/>
        <end position="414"/>
    </location>
</feature>
<comment type="subcellular location">
    <subcellularLocation>
        <location evidence="1">Membrane</location>
        <topology evidence="1">Multi-pass membrane protein</topology>
    </subcellularLocation>
</comment>
<evidence type="ECO:0000256" key="4">
    <source>
        <dbReference type="ARBA" id="ARBA00022989"/>
    </source>
</evidence>
<dbReference type="PANTHER" id="PTHR48022">
    <property type="entry name" value="PLASTIDIC GLUCOSE TRANSPORTER 4"/>
    <property type="match status" value="1"/>
</dbReference>
<gene>
    <name evidence="8" type="ORF">BSL82_15435</name>
</gene>
<feature type="transmembrane region" description="Helical" evidence="6">
    <location>
        <begin position="102"/>
        <end position="124"/>
    </location>
</feature>
<keyword evidence="9" id="KW-1185">Reference proteome</keyword>
<dbReference type="Proteomes" id="UP000182063">
    <property type="component" value="Chromosome"/>
</dbReference>
<dbReference type="InterPro" id="IPR036259">
    <property type="entry name" value="MFS_trans_sf"/>
</dbReference>
<feature type="transmembrane region" description="Helical" evidence="6">
    <location>
        <begin position="12"/>
        <end position="36"/>
    </location>
</feature>
<organism evidence="8 9">
    <name type="scientific">Tardibacter chloracetimidivorans</name>
    <dbReference type="NCBI Taxonomy" id="1921510"/>
    <lineage>
        <taxon>Bacteria</taxon>
        <taxon>Pseudomonadati</taxon>
        <taxon>Pseudomonadota</taxon>
        <taxon>Alphaproteobacteria</taxon>
        <taxon>Sphingomonadales</taxon>
        <taxon>Sphingomonadaceae</taxon>
        <taxon>Tardibacter</taxon>
    </lineage>
</organism>
<feature type="transmembrane region" description="Helical" evidence="6">
    <location>
        <begin position="48"/>
        <end position="68"/>
    </location>
</feature>
<dbReference type="STRING" id="1921510.BSL82_15435"/>
<keyword evidence="3 6" id="KW-0812">Transmembrane</keyword>
<evidence type="ECO:0000313" key="9">
    <source>
        <dbReference type="Proteomes" id="UP000182063"/>
    </source>
</evidence>
<feature type="transmembrane region" description="Helical" evidence="6">
    <location>
        <begin position="367"/>
        <end position="389"/>
    </location>
</feature>
<dbReference type="PROSITE" id="PS00216">
    <property type="entry name" value="SUGAR_TRANSPORT_1"/>
    <property type="match status" value="1"/>
</dbReference>
<keyword evidence="5 6" id="KW-0472">Membrane</keyword>
<evidence type="ECO:0000256" key="3">
    <source>
        <dbReference type="ARBA" id="ARBA00022692"/>
    </source>
</evidence>
<dbReference type="GO" id="GO:0005351">
    <property type="term" value="F:carbohydrate:proton symporter activity"/>
    <property type="evidence" value="ECO:0007669"/>
    <property type="project" value="TreeGrafter"/>
</dbReference>